<gene>
    <name evidence="2" type="ORF">CON16_20935</name>
</gene>
<organism evidence="2 3">
    <name type="scientific">Bacillus anthracis</name>
    <name type="common">anthrax bacterium</name>
    <dbReference type="NCBI Taxonomy" id="1392"/>
    <lineage>
        <taxon>Bacteria</taxon>
        <taxon>Bacillati</taxon>
        <taxon>Bacillota</taxon>
        <taxon>Bacilli</taxon>
        <taxon>Bacillales</taxon>
        <taxon>Bacillaceae</taxon>
        <taxon>Bacillus</taxon>
        <taxon>Bacillus cereus group</taxon>
    </lineage>
</organism>
<keyword evidence="1" id="KW-0472">Membrane</keyword>
<comment type="caution">
    <text evidence="2">The sequence shown here is derived from an EMBL/GenBank/DDBJ whole genome shotgun (WGS) entry which is preliminary data.</text>
</comment>
<dbReference type="InterPro" id="IPR025018">
    <property type="entry name" value="DUF3953"/>
</dbReference>
<dbReference type="Proteomes" id="UP000220192">
    <property type="component" value="Unassembled WGS sequence"/>
</dbReference>
<dbReference type="AlphaFoldDB" id="A0A2A7D5K4"/>
<evidence type="ECO:0000313" key="3">
    <source>
        <dbReference type="Proteomes" id="UP000220192"/>
    </source>
</evidence>
<evidence type="ECO:0000256" key="1">
    <source>
        <dbReference type="SAM" id="Phobius"/>
    </source>
</evidence>
<proteinExistence type="predicted"/>
<keyword evidence="1" id="KW-1133">Transmembrane helix</keyword>
<protein>
    <submittedName>
        <fullName evidence="2">DUF3953 domain-containing protein</fullName>
    </submittedName>
</protein>
<keyword evidence="1" id="KW-0812">Transmembrane</keyword>
<name>A0A2A7D5K4_BACAN</name>
<reference evidence="2 3" key="1">
    <citation type="submission" date="2017-09" db="EMBL/GenBank/DDBJ databases">
        <title>Large-scale bioinformatics analysis of Bacillus genomes uncovers conserved roles of natural products in bacterial physiology.</title>
        <authorList>
            <consortium name="Agbiome Team Llc"/>
            <person name="Bleich R.M."/>
            <person name="Grubbs K.J."/>
            <person name="Santa Maria K.C."/>
            <person name="Allen S.E."/>
            <person name="Farag S."/>
            <person name="Shank E.A."/>
            <person name="Bowers A."/>
        </authorList>
    </citation>
    <scope>NUCLEOTIDE SEQUENCE [LARGE SCALE GENOMIC DNA]</scope>
    <source>
        <strain evidence="2 3">AFS095574</strain>
    </source>
</reference>
<dbReference type="Pfam" id="PF13129">
    <property type="entry name" value="DUF3953"/>
    <property type="match status" value="1"/>
</dbReference>
<accession>A0A2A7D5K4</accession>
<dbReference type="EMBL" id="NVLX01000022">
    <property type="protein sequence ID" value="PDZ15235.1"/>
    <property type="molecule type" value="Genomic_DNA"/>
</dbReference>
<sequence length="32" mass="3716">MDEIQKQEKAKAFVYFLGSAFVLYIRVSSIFS</sequence>
<evidence type="ECO:0000313" key="2">
    <source>
        <dbReference type="EMBL" id="PDZ15235.1"/>
    </source>
</evidence>
<feature type="transmembrane region" description="Helical" evidence="1">
    <location>
        <begin position="12"/>
        <end position="31"/>
    </location>
</feature>